<gene>
    <name evidence="2" type="ORF">Pc20g15650</name>
    <name evidence="2" type="ORF">PCH_Pc20g15650</name>
</gene>
<keyword evidence="3" id="KW-1185">Reference proteome</keyword>
<sequence length="147" mass="15923">MTRQLRGGSSRNGLILANGGVLSYQHSICLSSLPQRNESPYPNGNGLEQAEPDSIAPVNFEVKGPATIETYTVEFNRDGTPFQAYIVGRLTDSNHRFLANEGDQSTLLCLSSSNEEPIGKLGTVIADPLGKMGERRNLFSSHSTARL</sequence>
<dbReference type="Gene3D" id="2.40.50.840">
    <property type="match status" value="1"/>
</dbReference>
<dbReference type="GO" id="GO:0016746">
    <property type="term" value="F:acyltransferase activity"/>
    <property type="evidence" value="ECO:0007669"/>
    <property type="project" value="InterPro"/>
</dbReference>
<dbReference type="AlphaFoldDB" id="B6HE54"/>
<dbReference type="Proteomes" id="UP000000724">
    <property type="component" value="Contig Pc00c20"/>
</dbReference>
<evidence type="ECO:0000259" key="1">
    <source>
        <dbReference type="Pfam" id="PF18313"/>
    </source>
</evidence>
<protein>
    <submittedName>
        <fullName evidence="2">Pc20g15650 protein</fullName>
    </submittedName>
</protein>
<dbReference type="OrthoDB" id="435240at2759"/>
<dbReference type="InterPro" id="IPR016039">
    <property type="entry name" value="Thiolase-like"/>
</dbReference>
<accession>B6HE54</accession>
<dbReference type="BioCyc" id="PCHR:PC20G15650-MONOMER"/>
<dbReference type="OMA" id="SYQHSIC"/>
<evidence type="ECO:0000313" key="3">
    <source>
        <dbReference type="Proteomes" id="UP000000724"/>
    </source>
</evidence>
<evidence type="ECO:0000313" key="2">
    <source>
        <dbReference type="EMBL" id="CAP86894.1"/>
    </source>
</evidence>
<name>B6HE54_PENRW</name>
<dbReference type="VEuPathDB" id="FungiDB:PCH_Pc20g15650"/>
<dbReference type="eggNOG" id="ENOG502QTZI">
    <property type="taxonomic scope" value="Eukaryota"/>
</dbReference>
<dbReference type="HOGENOM" id="CLU_148172_0_0_1"/>
<organism evidence="2 3">
    <name type="scientific">Penicillium rubens (strain ATCC 28089 / DSM 1075 / NRRL 1951 / Wisconsin 54-1255)</name>
    <name type="common">Penicillium chrysogenum</name>
    <dbReference type="NCBI Taxonomy" id="500485"/>
    <lineage>
        <taxon>Eukaryota</taxon>
        <taxon>Fungi</taxon>
        <taxon>Dikarya</taxon>
        <taxon>Ascomycota</taxon>
        <taxon>Pezizomycotina</taxon>
        <taxon>Eurotiomycetes</taxon>
        <taxon>Eurotiomycetidae</taxon>
        <taxon>Eurotiales</taxon>
        <taxon>Aspergillaceae</taxon>
        <taxon>Penicillium</taxon>
        <taxon>Penicillium chrysogenum species complex</taxon>
    </lineage>
</organism>
<dbReference type="Pfam" id="PF18313">
    <property type="entry name" value="TLP1_add_C"/>
    <property type="match status" value="1"/>
</dbReference>
<dbReference type="Gene3D" id="3.40.47.10">
    <property type="match status" value="1"/>
</dbReference>
<dbReference type="EMBL" id="AM920435">
    <property type="protein sequence ID" value="CAP86894.1"/>
    <property type="molecule type" value="Genomic_DNA"/>
</dbReference>
<reference evidence="2 3" key="1">
    <citation type="journal article" date="2008" name="Nat. Biotechnol.">
        <title>Genome sequencing and analysis of the filamentous fungus Penicillium chrysogenum.</title>
        <authorList>
            <person name="van den Berg M.A."/>
            <person name="Albang R."/>
            <person name="Albermann K."/>
            <person name="Badger J.H."/>
            <person name="Daran J.-M."/>
            <person name="Driessen A.J.M."/>
            <person name="Garcia-Estrada C."/>
            <person name="Fedorova N.D."/>
            <person name="Harris D.M."/>
            <person name="Heijne W.H.M."/>
            <person name="Joardar V.S."/>
            <person name="Kiel J.A.K.W."/>
            <person name="Kovalchuk A."/>
            <person name="Martin J.F."/>
            <person name="Nierman W.C."/>
            <person name="Nijland J.G."/>
            <person name="Pronk J.T."/>
            <person name="Roubos J.A."/>
            <person name="van der Klei I.J."/>
            <person name="van Peij N.N.M.E."/>
            <person name="Veenhuis M."/>
            <person name="von Doehren H."/>
            <person name="Wagner C."/>
            <person name="Wortman J.R."/>
            <person name="Bovenberg R.A.L."/>
        </authorList>
    </citation>
    <scope>NUCLEOTIDE SEQUENCE [LARGE SCALE GENOMIC DNA]</scope>
    <source>
        <strain evidence="3">ATCC 28089 / DSM 1075 / NRRL 1951 / Wisconsin 54-1255</strain>
    </source>
</reference>
<dbReference type="InterPro" id="IPR040771">
    <property type="entry name" value="TLP1_add_C"/>
</dbReference>
<proteinExistence type="predicted"/>
<feature type="domain" description="Thiolase-like protein type 1 additional C-terminal" evidence="1">
    <location>
        <begin position="56"/>
        <end position="127"/>
    </location>
</feature>